<name>A0A7V9W4V0_9GAMM</name>
<organism evidence="1 3">
    <name type="scientific">Billgrantia kenyensis</name>
    <dbReference type="NCBI Taxonomy" id="321266"/>
    <lineage>
        <taxon>Bacteria</taxon>
        <taxon>Pseudomonadati</taxon>
        <taxon>Pseudomonadota</taxon>
        <taxon>Gammaproteobacteria</taxon>
        <taxon>Oceanospirillales</taxon>
        <taxon>Halomonadaceae</taxon>
        <taxon>Billgrantia</taxon>
    </lineage>
</organism>
<sequence>MDCLGPKGLDLFTTEAIAQAHHLVAEMAIERQQAINADHPLVEEFWETVEYLERTRVENVLDHNAGQGYLAINLKEFEKLAADHHFRFDMRELKRQLKGSKARKFVASNHPVYSKTRPNGGTVKCWLFERG</sequence>
<evidence type="ECO:0000313" key="1">
    <source>
        <dbReference type="EMBL" id="MBA2781097.1"/>
    </source>
</evidence>
<proteinExistence type="predicted"/>
<dbReference type="AlphaFoldDB" id="A0A7V9W4V0"/>
<protein>
    <submittedName>
        <fullName evidence="1">Uncharacterized protein</fullName>
    </submittedName>
</protein>
<evidence type="ECO:0000313" key="2">
    <source>
        <dbReference type="EMBL" id="MCG6663810.1"/>
    </source>
</evidence>
<evidence type="ECO:0000313" key="3">
    <source>
        <dbReference type="Proteomes" id="UP000518091"/>
    </source>
</evidence>
<evidence type="ECO:0000313" key="4">
    <source>
        <dbReference type="Proteomes" id="UP000814353"/>
    </source>
</evidence>
<gene>
    <name evidence="1" type="ORF">H1D44_19655</name>
    <name evidence="2" type="ORF">HOP48_19990</name>
</gene>
<keyword evidence="4" id="KW-1185">Reference proteome</keyword>
<dbReference type="RefSeq" id="WP_181516969.1">
    <property type="nucleotide sequence ID" value="NZ_JABFUB010000035.1"/>
</dbReference>
<reference evidence="2 4" key="1">
    <citation type="submission" date="2020-05" db="EMBL/GenBank/DDBJ databases">
        <title>Comparative genomic analysis of denitrifying bacteria from Halomonas genus.</title>
        <authorList>
            <person name="Wang L."/>
            <person name="Shao Z."/>
        </authorList>
    </citation>
    <scope>NUCLEOTIDE SEQUENCE [LARGE SCALE GENOMIC DNA]</scope>
    <source>
        <strain evidence="2 4">DSM 17331</strain>
    </source>
</reference>
<dbReference type="EMBL" id="JACEFT010000046">
    <property type="protein sequence ID" value="MBA2781097.1"/>
    <property type="molecule type" value="Genomic_DNA"/>
</dbReference>
<reference evidence="1 3" key="2">
    <citation type="submission" date="2020-07" db="EMBL/GenBank/DDBJ databases">
        <title>Identification of Halomonas strains.</title>
        <authorList>
            <person name="Xiao Z."/>
            <person name="Shen J."/>
        </authorList>
    </citation>
    <scope>NUCLEOTIDE SEQUENCE [LARGE SCALE GENOMIC DNA]</scope>
    <source>
        <strain evidence="1 3">DSM 17331</strain>
    </source>
</reference>
<comment type="caution">
    <text evidence="1">The sequence shown here is derived from an EMBL/GenBank/DDBJ whole genome shotgun (WGS) entry which is preliminary data.</text>
</comment>
<dbReference type="Proteomes" id="UP000814353">
    <property type="component" value="Unassembled WGS sequence"/>
</dbReference>
<dbReference type="Proteomes" id="UP000518091">
    <property type="component" value="Unassembled WGS sequence"/>
</dbReference>
<accession>A0A7V9W4V0</accession>
<dbReference type="EMBL" id="JABFUB010000035">
    <property type="protein sequence ID" value="MCG6663810.1"/>
    <property type="molecule type" value="Genomic_DNA"/>
</dbReference>